<dbReference type="GO" id="GO:0010008">
    <property type="term" value="C:endosome membrane"/>
    <property type="evidence" value="ECO:0007669"/>
    <property type="project" value="UniProtKB-SubCell"/>
</dbReference>
<comment type="caution">
    <text evidence="14">The sequence shown here is derived from an EMBL/GenBank/DDBJ whole genome shotgun (WGS) entry which is preliminary data.</text>
</comment>
<dbReference type="EMBL" id="JAAAUY010000055">
    <property type="protein sequence ID" value="KAF9336571.1"/>
    <property type="molecule type" value="Genomic_DNA"/>
</dbReference>
<feature type="compositionally biased region" description="Basic and acidic residues" evidence="9">
    <location>
        <begin position="1"/>
        <end position="12"/>
    </location>
</feature>
<dbReference type="Gene3D" id="1.10.238.10">
    <property type="entry name" value="EF-hand"/>
    <property type="match status" value="1"/>
</dbReference>
<feature type="compositionally biased region" description="Basic and acidic residues" evidence="9">
    <location>
        <begin position="21"/>
        <end position="31"/>
    </location>
</feature>
<dbReference type="Pfam" id="PF16880">
    <property type="entry name" value="EHD_N"/>
    <property type="match status" value="1"/>
</dbReference>
<feature type="domain" description="EF-hand" evidence="11">
    <location>
        <begin position="569"/>
        <end position="604"/>
    </location>
</feature>
<reference evidence="14" key="1">
    <citation type="journal article" date="2020" name="Fungal Divers.">
        <title>Resolving the Mortierellaceae phylogeny through synthesis of multi-gene phylogenetics and phylogenomics.</title>
        <authorList>
            <person name="Vandepol N."/>
            <person name="Liber J."/>
            <person name="Desiro A."/>
            <person name="Na H."/>
            <person name="Kennedy M."/>
            <person name="Barry K."/>
            <person name="Grigoriev I.V."/>
            <person name="Miller A.N."/>
            <person name="O'Donnell K."/>
            <person name="Stajich J.E."/>
            <person name="Bonito G."/>
        </authorList>
    </citation>
    <scope>NUCLEOTIDE SEQUENCE</scope>
    <source>
        <strain evidence="14">NVP1</strain>
    </source>
</reference>
<evidence type="ECO:0000313" key="15">
    <source>
        <dbReference type="Proteomes" id="UP000696485"/>
    </source>
</evidence>
<dbReference type="InterPro" id="IPR030381">
    <property type="entry name" value="G_DYNAMIN_dom"/>
</dbReference>
<evidence type="ECO:0000256" key="3">
    <source>
        <dbReference type="ARBA" id="ARBA00022475"/>
    </source>
</evidence>
<dbReference type="SUPFAM" id="SSF52540">
    <property type="entry name" value="P-loop containing nucleoside triphosphate hydrolases"/>
    <property type="match status" value="1"/>
</dbReference>
<dbReference type="CDD" id="cd09913">
    <property type="entry name" value="EHD"/>
    <property type="match status" value="1"/>
</dbReference>
<keyword evidence="15" id="KW-1185">Reference proteome</keyword>
<dbReference type="GO" id="GO:0005525">
    <property type="term" value="F:GTP binding"/>
    <property type="evidence" value="ECO:0007669"/>
    <property type="project" value="InterPro"/>
</dbReference>
<dbReference type="Pfam" id="PF00350">
    <property type="entry name" value="Dynamin_N"/>
    <property type="match status" value="1"/>
</dbReference>
<feature type="region of interest" description="Disordered" evidence="9">
    <location>
        <begin position="1"/>
        <end position="109"/>
    </location>
</feature>
<dbReference type="EMBL" id="JAAAUY010000055">
    <property type="protein sequence ID" value="KAF9336552.1"/>
    <property type="molecule type" value="Genomic_DNA"/>
</dbReference>
<dbReference type="PANTHER" id="PTHR11216:SF31">
    <property type="entry name" value="AT21416P"/>
    <property type="match status" value="1"/>
</dbReference>
<dbReference type="Gene3D" id="1.10.268.20">
    <property type="match status" value="1"/>
</dbReference>
<proteinExistence type="predicted"/>
<dbReference type="Gene3D" id="3.40.50.300">
    <property type="entry name" value="P-loop containing nucleotide triphosphate hydrolases"/>
    <property type="match status" value="1"/>
</dbReference>
<dbReference type="GO" id="GO:0006897">
    <property type="term" value="P:endocytosis"/>
    <property type="evidence" value="ECO:0007669"/>
    <property type="project" value="TreeGrafter"/>
</dbReference>
<name>A0A9P5SR77_9FUNG</name>
<dbReference type="PANTHER" id="PTHR11216">
    <property type="entry name" value="EH DOMAIN"/>
    <property type="match status" value="1"/>
</dbReference>
<keyword evidence="7" id="KW-0106">Calcium</keyword>
<dbReference type="AlphaFoldDB" id="A0A9P5SR77"/>
<feature type="compositionally biased region" description="Polar residues" evidence="9">
    <location>
        <begin position="83"/>
        <end position="96"/>
    </location>
</feature>
<dbReference type="PROSITE" id="PS50031">
    <property type="entry name" value="EH"/>
    <property type="match status" value="1"/>
</dbReference>
<evidence type="ECO:0000256" key="9">
    <source>
        <dbReference type="SAM" id="MobiDB-lite"/>
    </source>
</evidence>
<evidence type="ECO:0000256" key="7">
    <source>
        <dbReference type="ARBA" id="ARBA00022837"/>
    </source>
</evidence>
<evidence type="ECO:0000256" key="6">
    <source>
        <dbReference type="ARBA" id="ARBA00022753"/>
    </source>
</evidence>
<evidence type="ECO:0000313" key="13">
    <source>
        <dbReference type="EMBL" id="KAF9336552.1"/>
    </source>
</evidence>
<dbReference type="InterPro" id="IPR002048">
    <property type="entry name" value="EF_hand_dom"/>
</dbReference>
<dbReference type="SMART" id="SM00027">
    <property type="entry name" value="EH"/>
    <property type="match status" value="1"/>
</dbReference>
<evidence type="ECO:0000256" key="2">
    <source>
        <dbReference type="ARBA" id="ARBA00004481"/>
    </source>
</evidence>
<dbReference type="GO" id="GO:0016197">
    <property type="term" value="P:endosomal transport"/>
    <property type="evidence" value="ECO:0007669"/>
    <property type="project" value="TreeGrafter"/>
</dbReference>
<dbReference type="InterPro" id="IPR022812">
    <property type="entry name" value="Dynamin"/>
</dbReference>
<dbReference type="PROSITE" id="PS50222">
    <property type="entry name" value="EF_HAND_2"/>
    <property type="match status" value="1"/>
</dbReference>
<organism evidence="14 15">
    <name type="scientific">Podila minutissima</name>
    <dbReference type="NCBI Taxonomy" id="64525"/>
    <lineage>
        <taxon>Eukaryota</taxon>
        <taxon>Fungi</taxon>
        <taxon>Fungi incertae sedis</taxon>
        <taxon>Mucoromycota</taxon>
        <taxon>Mortierellomycotina</taxon>
        <taxon>Mortierellomycetes</taxon>
        <taxon>Mortierellales</taxon>
        <taxon>Mortierellaceae</taxon>
        <taxon>Podila</taxon>
    </lineage>
</organism>
<feature type="domain" description="Dynamin-type G" evidence="12">
    <location>
        <begin position="146"/>
        <end position="380"/>
    </location>
</feature>
<evidence type="ECO:0000256" key="1">
    <source>
        <dbReference type="ARBA" id="ARBA00004413"/>
    </source>
</evidence>
<evidence type="ECO:0000256" key="8">
    <source>
        <dbReference type="ARBA" id="ARBA00023136"/>
    </source>
</evidence>
<gene>
    <name evidence="14" type="primary">EHD3_2</name>
    <name evidence="13" type="synonym">EHD3_1</name>
    <name evidence="13" type="ORF">BG006_008233</name>
    <name evidence="14" type="ORF">BG006_008254</name>
</gene>
<dbReference type="PRINTS" id="PR00195">
    <property type="entry name" value="DYNAMIN"/>
</dbReference>
<feature type="compositionally biased region" description="Low complexity" evidence="9">
    <location>
        <begin position="35"/>
        <end position="44"/>
    </location>
</feature>
<dbReference type="GO" id="GO:0016787">
    <property type="term" value="F:hydrolase activity"/>
    <property type="evidence" value="ECO:0007669"/>
    <property type="project" value="UniProtKB-KW"/>
</dbReference>
<dbReference type="InterPro" id="IPR011992">
    <property type="entry name" value="EF-hand-dom_pair"/>
</dbReference>
<evidence type="ECO:0000313" key="14">
    <source>
        <dbReference type="EMBL" id="KAF9336571.1"/>
    </source>
</evidence>
<keyword evidence="14" id="KW-0378">Hydrolase</keyword>
<evidence type="ECO:0000259" key="12">
    <source>
        <dbReference type="PROSITE" id="PS51718"/>
    </source>
</evidence>
<evidence type="ECO:0000256" key="4">
    <source>
        <dbReference type="ARBA" id="ARBA00022723"/>
    </source>
</evidence>
<dbReference type="Proteomes" id="UP000696485">
    <property type="component" value="Unassembled WGS sequence"/>
</dbReference>
<keyword evidence="3" id="KW-1003">Cell membrane</keyword>
<keyword evidence="4" id="KW-0479">Metal-binding</keyword>
<evidence type="ECO:0000259" key="11">
    <source>
        <dbReference type="PROSITE" id="PS50222"/>
    </source>
</evidence>
<keyword evidence="6" id="KW-0967">Endosome</keyword>
<dbReference type="GO" id="GO:0005509">
    <property type="term" value="F:calcium ion binding"/>
    <property type="evidence" value="ECO:0007669"/>
    <property type="project" value="InterPro"/>
</dbReference>
<protein>
    <submittedName>
        <fullName evidence="14">3-hydroxyisobutyryl-CoA hydrolase</fullName>
    </submittedName>
</protein>
<accession>A0A9P5SR77</accession>
<dbReference type="CDD" id="cd00052">
    <property type="entry name" value="EH"/>
    <property type="match status" value="1"/>
</dbReference>
<dbReference type="InterPro" id="IPR000261">
    <property type="entry name" value="EH_dom"/>
</dbReference>
<feature type="domain" description="EH" evidence="10">
    <location>
        <begin position="537"/>
        <end position="624"/>
    </location>
</feature>
<dbReference type="FunFam" id="3.40.50.300:FF:000147">
    <property type="entry name" value="EH domain-containing protein 1"/>
    <property type="match status" value="1"/>
</dbReference>
<dbReference type="InterPro" id="IPR031692">
    <property type="entry name" value="EHD_N"/>
</dbReference>
<sequence length="624" mass="69930">MGYPPEKNDQDAHPYMNGSSSKEKQQDHLYDDQVSSSSRPSSVGYSGGSKANGHYRPSFNGSPSSSLSSSPSTSRHPPPLPSRQPSVMTTRQNTFREGSRPPLPPKDTYDQVCRDLASIYKKKIRPLETTYNFEGFHSAPLTDSDISAKPMVLLLGQYSTGKTTFIKHLIEGDYPGSHIGVEPTTDRFVAVMNGTTPRVIPGNAAAVSADLPFRGLDRFGQAFLSRFQVSQCPSPLLENMTLIDTPGILAGNKQRIERGYDFTKTIEWFAQRSDLILLFFDSHKLDISDEFKSSIYALKGQEEKIRVILNKSDMVDQQQLMRVYGALMWSLGKVIQTPEVMRVFLGSFWLHRPSNAFEDCRALLEAEQADLLKDLRDLPRNASIRKVNEIVKRARQAKVHAYIIGHLRKEMPTVFGKKSKQRELIKDLSSEFLKVQQLYSVPAGDFPSVAEFRKLLEAYKFENFAKIREPILATAEEALAVDLPRIMSQFHQQNNPLLELTQKNPFLGPPEAFNPLNTNKNPGQDFPPSYWHFASVDKTMSTPIFRSLNPIDGKINGSTAKPYLVSTGLSVEVLAKVWKLADWDVDGYLDEDEFAVALHLIRAVESGGPAILPETLPRSMLPFS</sequence>
<dbReference type="InterPro" id="IPR027417">
    <property type="entry name" value="P-loop_NTPase"/>
</dbReference>
<dbReference type="Pfam" id="PF18150">
    <property type="entry name" value="DUF5600"/>
    <property type="match status" value="1"/>
</dbReference>
<feature type="compositionally biased region" description="Low complexity" evidence="9">
    <location>
        <begin position="57"/>
        <end position="75"/>
    </location>
</feature>
<evidence type="ECO:0000256" key="5">
    <source>
        <dbReference type="ARBA" id="ARBA00022741"/>
    </source>
</evidence>
<dbReference type="PROSITE" id="PS51718">
    <property type="entry name" value="G_DYNAMIN_2"/>
    <property type="match status" value="1"/>
</dbReference>
<keyword evidence="5" id="KW-0547">Nucleotide-binding</keyword>
<dbReference type="Pfam" id="PF12763">
    <property type="entry name" value="EH"/>
    <property type="match status" value="1"/>
</dbReference>
<comment type="subcellular location">
    <subcellularLocation>
        <location evidence="1">Cell membrane</location>
        <topology evidence="1">Peripheral membrane protein</topology>
        <orientation evidence="1">Cytoplasmic side</orientation>
    </subcellularLocation>
    <subcellularLocation>
        <location evidence="2">Endosome membrane</location>
        <topology evidence="2">Peripheral membrane protein</topology>
    </subcellularLocation>
</comment>
<dbReference type="InterPro" id="IPR040990">
    <property type="entry name" value="DUF5600"/>
</dbReference>
<keyword evidence="8" id="KW-0472">Membrane</keyword>
<dbReference type="InterPro" id="IPR045063">
    <property type="entry name" value="Dynamin_N"/>
</dbReference>
<dbReference type="GO" id="GO:0005886">
    <property type="term" value="C:plasma membrane"/>
    <property type="evidence" value="ECO:0007669"/>
    <property type="project" value="UniProtKB-SubCell"/>
</dbReference>
<evidence type="ECO:0000259" key="10">
    <source>
        <dbReference type="PROSITE" id="PS50031"/>
    </source>
</evidence>
<dbReference type="SUPFAM" id="SSF47473">
    <property type="entry name" value="EF-hand"/>
    <property type="match status" value="1"/>
</dbReference>